<sequence length="131" mass="14185">MKTSTLDRIVGLSVRAVCALALATAACCFVSAPKAMLSTESLFGVDSAPPGGLAEIDSECWDTASHSLIEARKIRSDDGVAALWDFMARLRASPQTRHQELFMKLAQAFWGRYVDCVLSRAHGLGRRRSGV</sequence>
<reference evidence="1" key="1">
    <citation type="submission" date="2023-08" db="EMBL/GenBank/DDBJ databases">
        <title>Pelteobagrus vachellii genome.</title>
        <authorList>
            <person name="Liu H."/>
        </authorList>
    </citation>
    <scope>NUCLEOTIDE SEQUENCE</scope>
    <source>
        <strain evidence="1">PRFRI_2022a</strain>
        <tissue evidence="1">Muscle</tissue>
    </source>
</reference>
<dbReference type="Proteomes" id="UP001187315">
    <property type="component" value="Unassembled WGS sequence"/>
</dbReference>
<protein>
    <submittedName>
        <fullName evidence="1">Uncharacterized protein</fullName>
    </submittedName>
</protein>
<dbReference type="AlphaFoldDB" id="A0AA88T041"/>
<dbReference type="PANTHER" id="PTHR36690:SF1">
    <property type="entry name" value="PROTEIN FAM237B"/>
    <property type="match status" value="1"/>
</dbReference>
<proteinExistence type="predicted"/>
<name>A0AA88T041_TACVA</name>
<dbReference type="PANTHER" id="PTHR36690">
    <property type="entry name" value="PROTEIN FAM237A"/>
    <property type="match status" value="1"/>
</dbReference>
<keyword evidence="2" id="KW-1185">Reference proteome</keyword>
<gene>
    <name evidence="1" type="ORF">Q7C36_007068</name>
</gene>
<accession>A0AA88T041</accession>
<dbReference type="EMBL" id="JAVHJS010000006">
    <property type="protein sequence ID" value="KAK2855199.1"/>
    <property type="molecule type" value="Genomic_DNA"/>
</dbReference>
<comment type="caution">
    <text evidence="1">The sequence shown here is derived from an EMBL/GenBank/DDBJ whole genome shotgun (WGS) entry which is preliminary data.</text>
</comment>
<evidence type="ECO:0000313" key="2">
    <source>
        <dbReference type="Proteomes" id="UP001187315"/>
    </source>
</evidence>
<organism evidence="1 2">
    <name type="scientific">Tachysurus vachellii</name>
    <name type="common">Darkbarbel catfish</name>
    <name type="synonym">Pelteobagrus vachellii</name>
    <dbReference type="NCBI Taxonomy" id="175792"/>
    <lineage>
        <taxon>Eukaryota</taxon>
        <taxon>Metazoa</taxon>
        <taxon>Chordata</taxon>
        <taxon>Craniata</taxon>
        <taxon>Vertebrata</taxon>
        <taxon>Euteleostomi</taxon>
        <taxon>Actinopterygii</taxon>
        <taxon>Neopterygii</taxon>
        <taxon>Teleostei</taxon>
        <taxon>Ostariophysi</taxon>
        <taxon>Siluriformes</taxon>
        <taxon>Bagridae</taxon>
        <taxon>Tachysurus</taxon>
    </lineage>
</organism>
<evidence type="ECO:0000313" key="1">
    <source>
        <dbReference type="EMBL" id="KAK2855199.1"/>
    </source>
</evidence>
<dbReference type="PROSITE" id="PS51257">
    <property type="entry name" value="PROKAR_LIPOPROTEIN"/>
    <property type="match status" value="1"/>
</dbReference>
<dbReference type="InterPro" id="IPR040439">
    <property type="entry name" value="FAM237A/B"/>
</dbReference>